<dbReference type="PROSITE" id="PS00143">
    <property type="entry name" value="INSULINASE"/>
    <property type="match status" value="1"/>
</dbReference>
<comment type="caution">
    <text evidence="13">The sequence shown here is derived from an EMBL/GenBank/DDBJ whole genome shotgun (WGS) entry which is preliminary data.</text>
</comment>
<dbReference type="Pfam" id="PF16187">
    <property type="entry name" value="Peptidase_M16_M"/>
    <property type="match status" value="1"/>
</dbReference>
<evidence type="ECO:0000259" key="9">
    <source>
        <dbReference type="Pfam" id="PF00675"/>
    </source>
</evidence>
<dbReference type="Proteomes" id="UP001176517">
    <property type="component" value="Unassembled WGS sequence"/>
</dbReference>
<dbReference type="GO" id="GO:0005739">
    <property type="term" value="C:mitochondrion"/>
    <property type="evidence" value="ECO:0007669"/>
    <property type="project" value="TreeGrafter"/>
</dbReference>
<evidence type="ECO:0000256" key="6">
    <source>
        <dbReference type="ARBA" id="ARBA00023049"/>
    </source>
</evidence>
<evidence type="ECO:0000313" key="13">
    <source>
        <dbReference type="EMBL" id="KAK0556291.1"/>
    </source>
</evidence>
<evidence type="ECO:0000256" key="4">
    <source>
        <dbReference type="ARBA" id="ARBA00022801"/>
    </source>
</evidence>
<feature type="domain" description="Coenzyme PQQ synthesis protein F-like C-terminal lobe" evidence="12">
    <location>
        <begin position="869"/>
        <end position="968"/>
    </location>
</feature>
<protein>
    <submittedName>
        <fullName evidence="13">Metalloprotease</fullName>
        <ecNumber evidence="13">3.4.24.56</ecNumber>
    </submittedName>
</protein>
<reference evidence="13" key="1">
    <citation type="journal article" date="2023" name="PhytoFront">
        <title>Draft Genome Resources of Seven Strains of Tilletia horrida, Causal Agent of Kernel Smut of Rice.</title>
        <authorList>
            <person name="Khanal S."/>
            <person name="Antony Babu S."/>
            <person name="Zhou X.G."/>
        </authorList>
    </citation>
    <scope>NUCLEOTIDE SEQUENCE</scope>
    <source>
        <strain evidence="13">TX6</strain>
    </source>
</reference>
<dbReference type="InterPro" id="IPR032632">
    <property type="entry name" value="Peptidase_M16_M"/>
</dbReference>
<dbReference type="AlphaFoldDB" id="A0AAN6K017"/>
<dbReference type="GO" id="GO:0005829">
    <property type="term" value="C:cytosol"/>
    <property type="evidence" value="ECO:0007669"/>
    <property type="project" value="TreeGrafter"/>
</dbReference>
<dbReference type="PANTHER" id="PTHR43690:SF18">
    <property type="entry name" value="INSULIN-DEGRADING ENZYME-RELATED"/>
    <property type="match status" value="1"/>
</dbReference>
<evidence type="ECO:0000256" key="3">
    <source>
        <dbReference type="ARBA" id="ARBA00022723"/>
    </source>
</evidence>
<dbReference type="GO" id="GO:0004222">
    <property type="term" value="F:metalloendopeptidase activity"/>
    <property type="evidence" value="ECO:0007669"/>
    <property type="project" value="UniProtKB-EC"/>
</dbReference>
<dbReference type="Pfam" id="PF22456">
    <property type="entry name" value="PqqF-like_C_4"/>
    <property type="match status" value="1"/>
</dbReference>
<dbReference type="SUPFAM" id="SSF63411">
    <property type="entry name" value="LuxS/MPP-like metallohydrolase"/>
    <property type="match status" value="4"/>
</dbReference>
<dbReference type="Pfam" id="PF00675">
    <property type="entry name" value="Peptidase_M16"/>
    <property type="match status" value="1"/>
</dbReference>
<feature type="domain" description="Peptidase M16 C-terminal" evidence="10">
    <location>
        <begin position="240"/>
        <end position="416"/>
    </location>
</feature>
<proteinExistence type="inferred from homology"/>
<organism evidence="13 14">
    <name type="scientific">Tilletia horrida</name>
    <dbReference type="NCBI Taxonomy" id="155126"/>
    <lineage>
        <taxon>Eukaryota</taxon>
        <taxon>Fungi</taxon>
        <taxon>Dikarya</taxon>
        <taxon>Basidiomycota</taxon>
        <taxon>Ustilaginomycotina</taxon>
        <taxon>Exobasidiomycetes</taxon>
        <taxon>Tilletiales</taxon>
        <taxon>Tilletiaceae</taxon>
        <taxon>Tilletia</taxon>
    </lineage>
</organism>
<comment type="similarity">
    <text evidence="1 7">Belongs to the peptidase M16 family.</text>
</comment>
<dbReference type="FunFam" id="3.30.830.10:FF:000005">
    <property type="entry name" value="nardilysin isoform X1"/>
    <property type="match status" value="1"/>
</dbReference>
<evidence type="ECO:0000259" key="10">
    <source>
        <dbReference type="Pfam" id="PF05193"/>
    </source>
</evidence>
<keyword evidence="2" id="KW-0645">Protease</keyword>
<feature type="compositionally biased region" description="Polar residues" evidence="8">
    <location>
        <begin position="1"/>
        <end position="25"/>
    </location>
</feature>
<keyword evidence="14" id="KW-1185">Reference proteome</keyword>
<dbReference type="Gene3D" id="3.30.830.10">
    <property type="entry name" value="Metalloenzyme, LuxS/M16 peptidase-like"/>
    <property type="match status" value="4"/>
</dbReference>
<evidence type="ECO:0000256" key="8">
    <source>
        <dbReference type="SAM" id="MobiDB-lite"/>
    </source>
</evidence>
<dbReference type="PANTHER" id="PTHR43690">
    <property type="entry name" value="NARDILYSIN"/>
    <property type="match status" value="1"/>
</dbReference>
<keyword evidence="4 13" id="KW-0378">Hydrolase</keyword>
<evidence type="ECO:0000256" key="2">
    <source>
        <dbReference type="ARBA" id="ARBA00022670"/>
    </source>
</evidence>
<dbReference type="InterPro" id="IPR050626">
    <property type="entry name" value="Peptidase_M16"/>
</dbReference>
<dbReference type="InterPro" id="IPR011249">
    <property type="entry name" value="Metalloenz_LuxS/M16"/>
</dbReference>
<feature type="region of interest" description="Disordered" evidence="8">
    <location>
        <begin position="1104"/>
        <end position="1184"/>
    </location>
</feature>
<dbReference type="FunFam" id="3.30.830.10:FF:000004">
    <property type="entry name" value="Putative insulin-degrading enzyme"/>
    <property type="match status" value="1"/>
</dbReference>
<feature type="domain" description="Peptidase M16 middle/third" evidence="11">
    <location>
        <begin position="424"/>
        <end position="743"/>
    </location>
</feature>
<evidence type="ECO:0000259" key="11">
    <source>
        <dbReference type="Pfam" id="PF16187"/>
    </source>
</evidence>
<evidence type="ECO:0000256" key="7">
    <source>
        <dbReference type="RuleBase" id="RU004447"/>
    </source>
</evidence>
<gene>
    <name evidence="13" type="primary">STE23</name>
    <name evidence="13" type="ORF">OC846_001246</name>
</gene>
<dbReference type="Pfam" id="PF05193">
    <property type="entry name" value="Peptidase_M16_C"/>
    <property type="match status" value="1"/>
</dbReference>
<dbReference type="FunFam" id="3.30.830.10:FF:000003">
    <property type="entry name" value="Insulin-degrading enzyme"/>
    <property type="match status" value="1"/>
</dbReference>
<dbReference type="InterPro" id="IPR007863">
    <property type="entry name" value="Peptidase_M16_C"/>
</dbReference>
<evidence type="ECO:0000256" key="5">
    <source>
        <dbReference type="ARBA" id="ARBA00022833"/>
    </source>
</evidence>
<feature type="region of interest" description="Disordered" evidence="8">
    <location>
        <begin position="1"/>
        <end position="40"/>
    </location>
</feature>
<keyword evidence="6 13" id="KW-0482">Metalloprotease</keyword>
<evidence type="ECO:0000256" key="1">
    <source>
        <dbReference type="ARBA" id="ARBA00007261"/>
    </source>
</evidence>
<dbReference type="GO" id="GO:0046872">
    <property type="term" value="F:metal ion binding"/>
    <property type="evidence" value="ECO:0007669"/>
    <property type="project" value="UniProtKB-KW"/>
</dbReference>
<sequence>MTGAATTSPARRTLATHQADSTQQHSSSSSSSSAFPLPDFTLQQSPSSHAVFTKQIETPLQDKRQYKLIQLPNALQVLLIHDPDTEKGSAAMDIKVGHLSDPKELQGLAHYLEHMLFLGTEKYPRENDYHSFLSNHSGHSNAYTGMDNTCYYLDVGADHLEPALDRFAQFFLKPLFNDSCAEREVRAVDSEHKKNLQDDMWRGFQLEKSLSDPAHPYSNFGTGSLSTLWDTPRSQGIDVRSELLKFHERHYSANVMKLVVLGREPLDQLTDWVIQKFSGVPNRAVEPPSFPHSPLKEQQLGTQVFYQTIKDHRSLQLTFPIPDQAPFFKSKPAHIVSHFIGHEGKGSVLSYLKAQGWANSVGCYAGSGADGFAFFKVQIDMTTDGLKHYEDIVRALFRYINLLKQKGVEEWAYDEVAQLQNLSFKFAEKTSPSAYTSDLASQLQEPYPREWVISGGSLLREFAVQEIRQIVDSLRPSNCRIFVAAKTIPPSSASSAERREYHAKEKWYGTPYLKEPIPESITRVETEPNAYSSSSANGTASHAAVAPATDDFALPTPNSFIPQSLDVPQKIIDIASAPTYKPAIRPLLIRDTPKSRLWYKRDDRFFLPKATALFMFKNPIIDATPANAVRSRLLTKLLKDALTEYSYDSLLAGLSYNIEASGDMIGLNMDGYNDKLPVLFSTILSKLASFANDVDPKRFELIKEKTRRAYENYALEAPYKHAMYYSSHLLQERAWTMEEKLAELEKIQLDDFKRYIPEVLARSHFEMLVDGNMDKAEAEKLLDTAEEILGGGNLSESELIGRRSLLLPPGSNVNWVKDVGSPGEVNSAVQMYMQIGSSSTEDASASVGTLAATAAASPSDVRTRATLSLLAQIATEPAFDTLRTKEQLGYIVFAGASRSPGSLGFRVIVQSERPPAYLEERIDAFLGTTLREILDKMTPEEFDRHRDSVIQELKEKPKNMWQEASRFWTSIHSGYFDFLARKRNTEALQQLTLADVRALFDAYIDPASPKRAKLSIHLKSQAKVVRFSERAAEALKQAIQNSVDAEPVEIPKGPNGEDPWELLNAQKPGVDVVKSFVSETLSGLPEEKVKGLLSRIDSLAAEFPHQEASESTSSAEAQSGQGAEGPISPKTITEAETRSFQATLVPSQAPTPVVPLAELARPDENTGGLMGEEADADKAGKANL</sequence>
<dbReference type="InterPro" id="IPR054734">
    <property type="entry name" value="PqqF-like_C_4"/>
</dbReference>
<dbReference type="EMBL" id="JAPDMZ010000017">
    <property type="protein sequence ID" value="KAK0556291.1"/>
    <property type="molecule type" value="Genomic_DNA"/>
</dbReference>
<dbReference type="GO" id="GO:0043171">
    <property type="term" value="P:peptide catabolic process"/>
    <property type="evidence" value="ECO:0007669"/>
    <property type="project" value="TreeGrafter"/>
</dbReference>
<accession>A0AAN6K017</accession>
<dbReference type="GO" id="GO:0051603">
    <property type="term" value="P:proteolysis involved in protein catabolic process"/>
    <property type="evidence" value="ECO:0007669"/>
    <property type="project" value="TreeGrafter"/>
</dbReference>
<dbReference type="EC" id="3.4.24.56" evidence="13"/>
<keyword evidence="3" id="KW-0479">Metal-binding</keyword>
<feature type="compositionally biased region" description="Polar residues" evidence="8">
    <location>
        <begin position="1138"/>
        <end position="1150"/>
    </location>
</feature>
<name>A0AAN6K017_9BASI</name>
<dbReference type="InterPro" id="IPR001431">
    <property type="entry name" value="Pept_M16_Zn_BS"/>
</dbReference>
<feature type="compositionally biased region" description="Low complexity" evidence="8">
    <location>
        <begin position="1109"/>
        <end position="1125"/>
    </location>
</feature>
<dbReference type="InterPro" id="IPR011765">
    <property type="entry name" value="Pept_M16_N"/>
</dbReference>
<keyword evidence="5" id="KW-0862">Zinc</keyword>
<feature type="domain" description="Peptidase M16 N-terminal" evidence="9">
    <location>
        <begin position="77"/>
        <end position="213"/>
    </location>
</feature>
<evidence type="ECO:0000259" key="12">
    <source>
        <dbReference type="Pfam" id="PF22456"/>
    </source>
</evidence>
<evidence type="ECO:0000313" key="14">
    <source>
        <dbReference type="Proteomes" id="UP001176517"/>
    </source>
</evidence>